<feature type="compositionally biased region" description="Polar residues" evidence="1">
    <location>
        <begin position="49"/>
        <end position="66"/>
    </location>
</feature>
<sequence length="91" mass="9783">MPLFNDHIHWQGMGTIVVVGLFTLFALTFAVVSYVKWSSNADVAEFISTTESSASDPNHSNESAAQNPPAKGRTNCPLGEKSPPTQLLPLP</sequence>
<dbReference type="Proteomes" id="UP000052023">
    <property type="component" value="Unassembled WGS sequence"/>
</dbReference>
<proteinExistence type="predicted"/>
<keyword evidence="2" id="KW-0472">Membrane</keyword>
<feature type="transmembrane region" description="Helical" evidence="2">
    <location>
        <begin position="12"/>
        <end position="35"/>
    </location>
</feature>
<evidence type="ECO:0000256" key="2">
    <source>
        <dbReference type="SAM" id="Phobius"/>
    </source>
</evidence>
<evidence type="ECO:0000313" key="3">
    <source>
        <dbReference type="EMBL" id="KRR19787.1"/>
    </source>
</evidence>
<dbReference type="OrthoDB" id="8241669at2"/>
<gene>
    <name evidence="3" type="ORF">CQ13_33020</name>
</gene>
<reference evidence="3 4" key="1">
    <citation type="submission" date="2014-03" db="EMBL/GenBank/DDBJ databases">
        <title>Bradyrhizobium valentinum sp. nov., isolated from effective nodules of Lupinus mariae-josephae, a lupine endemic of basic-lime soils in Eastern Spain.</title>
        <authorList>
            <person name="Duran D."/>
            <person name="Rey L."/>
            <person name="Navarro A."/>
            <person name="Busquets A."/>
            <person name="Imperial J."/>
            <person name="Ruiz-Argueso T."/>
        </authorList>
    </citation>
    <scope>NUCLEOTIDE SEQUENCE [LARGE SCALE GENOMIC DNA]</scope>
    <source>
        <strain evidence="3 4">Ro19</strain>
    </source>
</reference>
<organism evidence="3 4">
    <name type="scientific">Bradyrhizobium retamae</name>
    <dbReference type="NCBI Taxonomy" id="1300035"/>
    <lineage>
        <taxon>Bacteria</taxon>
        <taxon>Pseudomonadati</taxon>
        <taxon>Pseudomonadota</taxon>
        <taxon>Alphaproteobacteria</taxon>
        <taxon>Hyphomicrobiales</taxon>
        <taxon>Nitrobacteraceae</taxon>
        <taxon>Bradyrhizobium</taxon>
    </lineage>
</organism>
<evidence type="ECO:0000313" key="4">
    <source>
        <dbReference type="Proteomes" id="UP000052023"/>
    </source>
</evidence>
<dbReference type="AlphaFoldDB" id="A0A0R3MI12"/>
<name>A0A0R3MI12_9BRAD</name>
<comment type="caution">
    <text evidence="3">The sequence shown here is derived from an EMBL/GenBank/DDBJ whole genome shotgun (WGS) entry which is preliminary data.</text>
</comment>
<evidence type="ECO:0000256" key="1">
    <source>
        <dbReference type="SAM" id="MobiDB-lite"/>
    </source>
</evidence>
<feature type="region of interest" description="Disordered" evidence="1">
    <location>
        <begin position="49"/>
        <end position="91"/>
    </location>
</feature>
<accession>A0A0R3MI12</accession>
<dbReference type="EMBL" id="LLYA01000182">
    <property type="protein sequence ID" value="KRR19787.1"/>
    <property type="molecule type" value="Genomic_DNA"/>
</dbReference>
<keyword evidence="2" id="KW-1133">Transmembrane helix</keyword>
<protein>
    <submittedName>
        <fullName evidence="3">Uncharacterized protein</fullName>
    </submittedName>
</protein>
<keyword evidence="4" id="KW-1185">Reference proteome</keyword>
<dbReference type="RefSeq" id="WP_156433999.1">
    <property type="nucleotide sequence ID" value="NZ_LLYA01000182.1"/>
</dbReference>
<keyword evidence="2" id="KW-0812">Transmembrane</keyword>